<sequence>MNTISKITLFSLAIGFGGSVAASPNGGLVDRINDARSYPNKTVETGAQGKQEHRKMMEMMQKLHSKDGSDGEMAQEHCMKLMQEYMDRSASS</sequence>
<name>A0A4P7XM43_9ALTE</name>
<dbReference type="EMBL" id="CP031094">
    <property type="protein sequence ID" value="QCF28065.1"/>
    <property type="molecule type" value="Genomic_DNA"/>
</dbReference>
<evidence type="ECO:0000313" key="2">
    <source>
        <dbReference type="EMBL" id="QCF28065.1"/>
    </source>
</evidence>
<dbReference type="GeneID" id="40106945"/>
<protein>
    <submittedName>
        <fullName evidence="2">Uncharacterized protein</fullName>
    </submittedName>
</protein>
<dbReference type="Proteomes" id="UP000298049">
    <property type="component" value="Plasmid psoil36-7"/>
</dbReference>
<accession>A0A4P7XM43</accession>
<reference evidence="2 3" key="1">
    <citation type="submission" date="2018-07" db="EMBL/GenBank/DDBJ databases">
        <title>Marsedoiliclastica nanhaica gen. nov. sp. nov., a novel marine hydrocarbonoclastic bacterium isolated from an in-situ enriched hydrocarbon-degrading consortium in deep-sea sediment.</title>
        <authorList>
            <person name="Dong C."/>
            <person name="Ma T."/>
            <person name="Liu R."/>
            <person name="Shao Z."/>
        </authorList>
    </citation>
    <scope>NUCLEOTIDE SEQUENCE [LARGE SCALE GENOMIC DNA]</scope>
    <source>
        <strain evidence="3">soil36-7</strain>
        <plasmid evidence="2 3">psoil36-7</plasmid>
    </source>
</reference>
<keyword evidence="1" id="KW-0732">Signal</keyword>
<dbReference type="KEGG" id="hmi:soil367_18500"/>
<evidence type="ECO:0000313" key="3">
    <source>
        <dbReference type="Proteomes" id="UP000298049"/>
    </source>
</evidence>
<feature type="signal peptide" evidence="1">
    <location>
        <begin position="1"/>
        <end position="21"/>
    </location>
</feature>
<geneLocation type="plasmid" evidence="2 3">
    <name>psoil36-7</name>
</geneLocation>
<keyword evidence="2" id="KW-0614">Plasmid</keyword>
<dbReference type="AlphaFoldDB" id="A0A4P7XM43"/>
<evidence type="ECO:0000256" key="1">
    <source>
        <dbReference type="SAM" id="SignalP"/>
    </source>
</evidence>
<keyword evidence="3" id="KW-1185">Reference proteome</keyword>
<organism evidence="2 3">
    <name type="scientific">Hydrocarboniclastica marina</name>
    <dbReference type="NCBI Taxonomy" id="2259620"/>
    <lineage>
        <taxon>Bacteria</taxon>
        <taxon>Pseudomonadati</taxon>
        <taxon>Pseudomonadota</taxon>
        <taxon>Gammaproteobacteria</taxon>
        <taxon>Alteromonadales</taxon>
        <taxon>Alteromonadaceae</taxon>
        <taxon>Hydrocarboniclastica</taxon>
    </lineage>
</organism>
<dbReference type="RefSeq" id="WP_136550741.1">
    <property type="nucleotide sequence ID" value="NZ_CP031094.1"/>
</dbReference>
<feature type="chain" id="PRO_5020553908" evidence="1">
    <location>
        <begin position="22"/>
        <end position="92"/>
    </location>
</feature>
<gene>
    <name evidence="2" type="ORF">soil367_18500</name>
</gene>
<proteinExistence type="predicted"/>
<dbReference type="OrthoDB" id="6370421at2"/>